<proteinExistence type="inferred from homology"/>
<dbReference type="InterPro" id="IPR015500">
    <property type="entry name" value="Peptidase_S8_subtilisin-rel"/>
</dbReference>
<organism evidence="9 10">
    <name type="scientific">Chara braunii</name>
    <name type="common">Braun's stonewort</name>
    <dbReference type="NCBI Taxonomy" id="69332"/>
    <lineage>
        <taxon>Eukaryota</taxon>
        <taxon>Viridiplantae</taxon>
        <taxon>Streptophyta</taxon>
        <taxon>Charophyceae</taxon>
        <taxon>Charales</taxon>
        <taxon>Characeae</taxon>
        <taxon>Chara</taxon>
    </lineage>
</organism>
<dbReference type="SUPFAM" id="SSF52743">
    <property type="entry name" value="Subtilisin-like"/>
    <property type="match status" value="1"/>
</dbReference>
<evidence type="ECO:0000256" key="1">
    <source>
        <dbReference type="ARBA" id="ARBA00011073"/>
    </source>
</evidence>
<dbReference type="OrthoDB" id="509353at2759"/>
<evidence type="ECO:0000256" key="6">
    <source>
        <dbReference type="PROSITE-ProRule" id="PRU01240"/>
    </source>
</evidence>
<keyword evidence="2 6" id="KW-0645">Protease</keyword>
<feature type="domain" description="Peptidase S8/S53" evidence="8">
    <location>
        <begin position="111"/>
        <end position="434"/>
    </location>
</feature>
<evidence type="ECO:0000256" key="7">
    <source>
        <dbReference type="SAM" id="MobiDB-lite"/>
    </source>
</evidence>
<protein>
    <recommendedName>
        <fullName evidence="8">Peptidase S8/S53 domain-containing protein</fullName>
    </recommendedName>
</protein>
<feature type="active site" description="Charge relay system" evidence="5 6">
    <location>
        <position position="120"/>
    </location>
</feature>
<dbReference type="PROSITE" id="PS51892">
    <property type="entry name" value="SUBTILASE"/>
    <property type="match status" value="1"/>
</dbReference>
<dbReference type="InterPro" id="IPR036852">
    <property type="entry name" value="Peptidase_S8/S53_dom_sf"/>
</dbReference>
<dbReference type="PROSITE" id="PS00138">
    <property type="entry name" value="SUBTILASE_SER"/>
    <property type="match status" value="1"/>
</dbReference>
<gene>
    <name evidence="9" type="ORF">CBR_g31745</name>
</gene>
<dbReference type="Gramene" id="GBG62728">
    <property type="protein sequence ID" value="GBG62728"/>
    <property type="gene ID" value="CBR_g31745"/>
</dbReference>
<feature type="active site" description="Charge relay system" evidence="5 6">
    <location>
        <position position="164"/>
    </location>
</feature>
<evidence type="ECO:0000256" key="5">
    <source>
        <dbReference type="PIRSR" id="PIRSR615500-1"/>
    </source>
</evidence>
<dbReference type="EMBL" id="BFEA01000031">
    <property type="protein sequence ID" value="GBG62728.1"/>
    <property type="molecule type" value="Genomic_DNA"/>
</dbReference>
<evidence type="ECO:0000259" key="8">
    <source>
        <dbReference type="Pfam" id="PF00082"/>
    </source>
</evidence>
<name>A0A388JY74_CHABU</name>
<dbReference type="GO" id="GO:0006508">
    <property type="term" value="P:proteolysis"/>
    <property type="evidence" value="ECO:0007669"/>
    <property type="project" value="UniProtKB-KW"/>
</dbReference>
<dbReference type="InterPro" id="IPR008979">
    <property type="entry name" value="Galactose-bd-like_sf"/>
</dbReference>
<dbReference type="InterPro" id="IPR023828">
    <property type="entry name" value="Peptidase_S8_Ser-AS"/>
</dbReference>
<dbReference type="InterPro" id="IPR051048">
    <property type="entry name" value="Peptidase_S8/S53_subtilisin"/>
</dbReference>
<dbReference type="Pfam" id="PF00082">
    <property type="entry name" value="Peptidase_S8"/>
    <property type="match status" value="1"/>
</dbReference>
<dbReference type="Gene3D" id="3.40.50.200">
    <property type="entry name" value="Peptidase S8/S53 domain"/>
    <property type="match status" value="1"/>
</dbReference>
<feature type="compositionally biased region" description="Polar residues" evidence="7">
    <location>
        <begin position="664"/>
        <end position="675"/>
    </location>
</feature>
<accession>A0A388JY74</accession>
<evidence type="ECO:0000256" key="4">
    <source>
        <dbReference type="ARBA" id="ARBA00022825"/>
    </source>
</evidence>
<evidence type="ECO:0000313" key="10">
    <source>
        <dbReference type="Proteomes" id="UP000265515"/>
    </source>
</evidence>
<keyword evidence="4 6" id="KW-0720">Serine protease</keyword>
<evidence type="ECO:0000256" key="2">
    <source>
        <dbReference type="ARBA" id="ARBA00022670"/>
    </source>
</evidence>
<evidence type="ECO:0000256" key="3">
    <source>
        <dbReference type="ARBA" id="ARBA00022801"/>
    </source>
</evidence>
<dbReference type="STRING" id="69332.A0A388JY74"/>
<sequence length="716" mass="77221">MWLRMMYCGQRGDIVSEFKPRGGTRALEKREVTSTNTSTVRVKALSSERILVSNVMYANLVRVVRVLIRRREVVRVSPMLKIQMHNRWASAQIQGDNCNDTEIVYKNLIYGTNQLLALSDTGIDMNHCFFYDPNGSPTPEVNMTLRKVVKYKNIADEEDVPGGHGTHVAGTLIGSPYLRSDGEAIVDGMAGEYPTSSFSGIARDAKLGFQKITLKELYGDSVASGASIHSNSWGIEVDRNMIYDELARDVDDIMYRNENFLLVFSAGNAGKLGLNTVTSPGTAKNCLTVGASLSTQESFEFCQEYCQPVCDSCRTYKMDARRNDTNNVFLAPFSSKGPTLDARIKPDIVAPGMRIWSANAGTGCGLKSDQGTSMSSPVVAATGALVRQYFTDGFYPSGQRNASEGFVPSSALIKACLIHSARGLLGYVDGTAGNVYLQFKNDTAFPNSFIGWGLIRIDRLLKFVNGTEYSPPSLFVKSGSIDGAVIQMGETHVYTIQVLSNSTSLRATMVWMDPPAAVGAVNPMLHDLDLSIVDVRGQTTYPNGLMQPDRLNNVERVVIGYPSPGIYEVHVAAVTLTRTYKNQSYALVITGDLNETATTFTLGTVKVVQRPPSECFLSDPLCEDGICQPTSTGACPELSGTIAENSGTTNASVPLSYTHDLQSAQLASASDTSDPSEPAPKSKPMPTDGASTTGGVSLASNALLLVAVTIALLLSC</sequence>
<dbReference type="AlphaFoldDB" id="A0A388JY74"/>
<reference evidence="9 10" key="1">
    <citation type="journal article" date="2018" name="Cell">
        <title>The Chara Genome: Secondary Complexity and Implications for Plant Terrestrialization.</title>
        <authorList>
            <person name="Nishiyama T."/>
            <person name="Sakayama H."/>
            <person name="Vries J.D."/>
            <person name="Buschmann H."/>
            <person name="Saint-Marcoux D."/>
            <person name="Ullrich K.K."/>
            <person name="Haas F.B."/>
            <person name="Vanderstraeten L."/>
            <person name="Becker D."/>
            <person name="Lang D."/>
            <person name="Vosolsobe S."/>
            <person name="Rombauts S."/>
            <person name="Wilhelmsson P.K.I."/>
            <person name="Janitza P."/>
            <person name="Kern R."/>
            <person name="Heyl A."/>
            <person name="Rumpler F."/>
            <person name="Villalobos L.I.A.C."/>
            <person name="Clay J.M."/>
            <person name="Skokan R."/>
            <person name="Toyoda A."/>
            <person name="Suzuki Y."/>
            <person name="Kagoshima H."/>
            <person name="Schijlen E."/>
            <person name="Tajeshwar N."/>
            <person name="Catarino B."/>
            <person name="Hetherington A.J."/>
            <person name="Saltykova A."/>
            <person name="Bonnot C."/>
            <person name="Breuninger H."/>
            <person name="Symeonidi A."/>
            <person name="Radhakrishnan G.V."/>
            <person name="Van Nieuwerburgh F."/>
            <person name="Deforce D."/>
            <person name="Chang C."/>
            <person name="Karol K.G."/>
            <person name="Hedrich R."/>
            <person name="Ulvskov P."/>
            <person name="Glockner G."/>
            <person name="Delwiche C.F."/>
            <person name="Petrasek J."/>
            <person name="Van de Peer Y."/>
            <person name="Friml J."/>
            <person name="Beilby M."/>
            <person name="Dolan L."/>
            <person name="Kohara Y."/>
            <person name="Sugano S."/>
            <person name="Fujiyama A."/>
            <person name="Delaux P.-M."/>
            <person name="Quint M."/>
            <person name="TheiBen G."/>
            <person name="Hagemann M."/>
            <person name="Harholt J."/>
            <person name="Dunand C."/>
            <person name="Zachgo S."/>
            <person name="Langdale J."/>
            <person name="Maumus F."/>
            <person name="Straeten D.V.D."/>
            <person name="Gould S.B."/>
            <person name="Rensing S.A."/>
        </authorList>
    </citation>
    <scope>NUCLEOTIDE SEQUENCE [LARGE SCALE GENOMIC DNA]</scope>
    <source>
        <strain evidence="9 10">S276</strain>
    </source>
</reference>
<dbReference type="Gene3D" id="2.60.120.380">
    <property type="match status" value="1"/>
</dbReference>
<dbReference type="InterPro" id="IPR034058">
    <property type="entry name" value="TagA/B/C/D_pept_dom"/>
</dbReference>
<comment type="similarity">
    <text evidence="1 6">Belongs to the peptidase S8 family.</text>
</comment>
<evidence type="ECO:0000313" key="9">
    <source>
        <dbReference type="EMBL" id="GBG62728.1"/>
    </source>
</evidence>
<dbReference type="PANTHER" id="PTHR43399">
    <property type="entry name" value="SUBTILISIN-RELATED"/>
    <property type="match status" value="1"/>
</dbReference>
<keyword evidence="3 6" id="KW-0378">Hydrolase</keyword>
<feature type="active site" description="Charge relay system" evidence="5 6">
    <location>
        <position position="373"/>
    </location>
</feature>
<dbReference type="PANTHER" id="PTHR43399:SF4">
    <property type="entry name" value="CELL WALL-ASSOCIATED PROTEASE"/>
    <property type="match status" value="1"/>
</dbReference>
<dbReference type="PRINTS" id="PR00723">
    <property type="entry name" value="SUBTILISIN"/>
</dbReference>
<comment type="caution">
    <text evidence="9">The sequence shown here is derived from an EMBL/GenBank/DDBJ whole genome shotgun (WGS) entry which is preliminary data.</text>
</comment>
<dbReference type="OMA" id="MRIWSAN"/>
<keyword evidence="10" id="KW-1185">Reference proteome</keyword>
<feature type="region of interest" description="Disordered" evidence="7">
    <location>
        <begin position="664"/>
        <end position="693"/>
    </location>
</feature>
<dbReference type="InterPro" id="IPR000209">
    <property type="entry name" value="Peptidase_S8/S53_dom"/>
</dbReference>
<dbReference type="Proteomes" id="UP000265515">
    <property type="component" value="Unassembled WGS sequence"/>
</dbReference>
<dbReference type="SUPFAM" id="SSF49785">
    <property type="entry name" value="Galactose-binding domain-like"/>
    <property type="match status" value="1"/>
</dbReference>
<dbReference type="CDD" id="cd04842">
    <property type="entry name" value="Peptidases_S8_Kp43_protease"/>
    <property type="match status" value="1"/>
</dbReference>
<dbReference type="GO" id="GO:0004252">
    <property type="term" value="F:serine-type endopeptidase activity"/>
    <property type="evidence" value="ECO:0007669"/>
    <property type="project" value="UniProtKB-UniRule"/>
</dbReference>